<dbReference type="OrthoDB" id="5570839at2759"/>
<evidence type="ECO:0000256" key="1">
    <source>
        <dbReference type="SAM" id="Phobius"/>
    </source>
</evidence>
<gene>
    <name evidence="3" type="ORF">LPJ53_003560</name>
</gene>
<keyword evidence="1" id="KW-0472">Membrane</keyword>
<evidence type="ECO:0000313" key="4">
    <source>
        <dbReference type="Proteomes" id="UP001149813"/>
    </source>
</evidence>
<feature type="signal peptide" evidence="2">
    <location>
        <begin position="1"/>
        <end position="20"/>
    </location>
</feature>
<sequence length="217" mass="23754">MLRGCILFFVGLILFLQALASIVETGIYIGEKVVLDHNHLAYSKGWLYYFKWVVKPLSASVSVSLFFSALCSCCCGGPDRVTGRGGRTFPMVMAFFSIVLTALWAVIVGFLAHYSDETTASAIVSNTIANQAFVYPLGKGFSLKNDCDASPFTLMDHGTTACRLLLVESGISIVCLGLWAILFIFSFFLLCAVRRIQNKHVSPTVEAFSPSAAHYKH</sequence>
<feature type="transmembrane region" description="Helical" evidence="1">
    <location>
        <begin position="89"/>
        <end position="112"/>
    </location>
</feature>
<accession>A0A9W7XZV8</accession>
<keyword evidence="1" id="KW-1133">Transmembrane helix</keyword>
<evidence type="ECO:0000256" key="2">
    <source>
        <dbReference type="SAM" id="SignalP"/>
    </source>
</evidence>
<keyword evidence="2" id="KW-0732">Signal</keyword>
<organism evidence="3 4">
    <name type="scientific">Coemansia erecta</name>
    <dbReference type="NCBI Taxonomy" id="147472"/>
    <lineage>
        <taxon>Eukaryota</taxon>
        <taxon>Fungi</taxon>
        <taxon>Fungi incertae sedis</taxon>
        <taxon>Zoopagomycota</taxon>
        <taxon>Kickxellomycotina</taxon>
        <taxon>Kickxellomycetes</taxon>
        <taxon>Kickxellales</taxon>
        <taxon>Kickxellaceae</taxon>
        <taxon>Coemansia</taxon>
    </lineage>
</organism>
<name>A0A9W7XZV8_9FUNG</name>
<dbReference type="Proteomes" id="UP001149813">
    <property type="component" value="Unassembled WGS sequence"/>
</dbReference>
<keyword evidence="1" id="KW-0812">Transmembrane</keyword>
<keyword evidence="4" id="KW-1185">Reference proteome</keyword>
<feature type="transmembrane region" description="Helical" evidence="1">
    <location>
        <begin position="57"/>
        <end position="77"/>
    </location>
</feature>
<proteinExistence type="predicted"/>
<evidence type="ECO:0000313" key="3">
    <source>
        <dbReference type="EMBL" id="KAJ1721987.1"/>
    </source>
</evidence>
<dbReference type="EMBL" id="JANBOJ010000137">
    <property type="protein sequence ID" value="KAJ1721987.1"/>
    <property type="molecule type" value="Genomic_DNA"/>
</dbReference>
<feature type="chain" id="PRO_5040842698" evidence="2">
    <location>
        <begin position="21"/>
        <end position="217"/>
    </location>
</feature>
<feature type="transmembrane region" description="Helical" evidence="1">
    <location>
        <begin position="171"/>
        <end position="193"/>
    </location>
</feature>
<comment type="caution">
    <text evidence="3">The sequence shown here is derived from an EMBL/GenBank/DDBJ whole genome shotgun (WGS) entry which is preliminary data.</text>
</comment>
<reference evidence="3" key="1">
    <citation type="submission" date="2022-07" db="EMBL/GenBank/DDBJ databases">
        <title>Phylogenomic reconstructions and comparative analyses of Kickxellomycotina fungi.</title>
        <authorList>
            <person name="Reynolds N.K."/>
            <person name="Stajich J.E."/>
            <person name="Barry K."/>
            <person name="Grigoriev I.V."/>
            <person name="Crous P."/>
            <person name="Smith M.E."/>
        </authorList>
    </citation>
    <scope>NUCLEOTIDE SEQUENCE</scope>
    <source>
        <strain evidence="3">NBRC 32514</strain>
    </source>
</reference>
<protein>
    <submittedName>
        <fullName evidence="3">Uncharacterized protein</fullName>
    </submittedName>
</protein>
<dbReference type="AlphaFoldDB" id="A0A9W7XZV8"/>